<dbReference type="InterPro" id="IPR000073">
    <property type="entry name" value="AB_hydrolase_1"/>
</dbReference>
<feature type="compositionally biased region" description="Basic and acidic residues" evidence="3">
    <location>
        <begin position="285"/>
        <end position="306"/>
    </location>
</feature>
<evidence type="ECO:0000259" key="4">
    <source>
        <dbReference type="Pfam" id="PF00561"/>
    </source>
</evidence>
<name>A0A0P1BLL6_9BASI</name>
<keyword evidence="2 5" id="KW-0378">Hydrolase</keyword>
<dbReference type="STRING" id="401625.A0A0P1BLL6"/>
<sequence length="371" mass="41377">MASVRLFADALRPRTSSFFLSCPTVAAHRGVKRGLVKKQETQRAHTRESLERRLSMQAGIRTVNERGGAIKLDFTKYSKPADGALYKVGDTESIVVAHGLFGSKTNWRSIAKRMAEQFGVDVYTVDLRNHGDSGHADSMTYMDHARDLENFLNDQDLTQNVALIGHSMGGKAVQALALDLADLPSSNNPITSLISVDMTPARGALSPEFANYLQAMIDIDAARCTSNKEADEMLQKWESDPGIRAFLLTNLTQNPVERNIKSFRIPVRKMQDLLPSLGDFPFDPPRTDESGKGQVDGEQRPSRSWDGHTLFINGERSKYVNRHNRPICDAFFPNAQHASLDTGHWVQAEKPLEFAELVKNFLLRKPLQGIE</sequence>
<dbReference type="GO" id="GO:0005739">
    <property type="term" value="C:mitochondrion"/>
    <property type="evidence" value="ECO:0007669"/>
    <property type="project" value="TreeGrafter"/>
</dbReference>
<dbReference type="Gene3D" id="3.40.50.1820">
    <property type="entry name" value="alpha/beta hydrolase"/>
    <property type="match status" value="1"/>
</dbReference>
<reference evidence="5 6" key="1">
    <citation type="submission" date="2014-09" db="EMBL/GenBank/DDBJ databases">
        <authorList>
            <person name="Magalhaes I.L.F."/>
            <person name="Oliveira U."/>
            <person name="Santos F.R."/>
            <person name="Vidigal T.H.D.A."/>
            <person name="Brescovit A.D."/>
            <person name="Santos A.J."/>
        </authorList>
    </citation>
    <scope>NUCLEOTIDE SEQUENCE [LARGE SCALE GENOMIC DNA]</scope>
</reference>
<evidence type="ECO:0000313" key="6">
    <source>
        <dbReference type="Proteomes" id="UP000054845"/>
    </source>
</evidence>
<organism evidence="5 6">
    <name type="scientific">Ceraceosorus bombacis</name>
    <dbReference type="NCBI Taxonomy" id="401625"/>
    <lineage>
        <taxon>Eukaryota</taxon>
        <taxon>Fungi</taxon>
        <taxon>Dikarya</taxon>
        <taxon>Basidiomycota</taxon>
        <taxon>Ustilaginomycotina</taxon>
        <taxon>Exobasidiomycetes</taxon>
        <taxon>Ceraceosorales</taxon>
        <taxon>Ceraceosoraceae</taxon>
        <taxon>Ceraceosorus</taxon>
    </lineage>
</organism>
<accession>A0A0P1BLL6</accession>
<feature type="region of interest" description="Disordered" evidence="3">
    <location>
        <begin position="277"/>
        <end position="307"/>
    </location>
</feature>
<keyword evidence="6" id="KW-1185">Reference proteome</keyword>
<evidence type="ECO:0000256" key="1">
    <source>
        <dbReference type="ARBA" id="ARBA00008645"/>
    </source>
</evidence>
<proteinExistence type="inferred from homology"/>
<evidence type="ECO:0000313" key="5">
    <source>
        <dbReference type="EMBL" id="CEH17627.1"/>
    </source>
</evidence>
<dbReference type="Pfam" id="PF00561">
    <property type="entry name" value="Abhydrolase_1"/>
    <property type="match status" value="1"/>
</dbReference>
<feature type="domain" description="AB hydrolase-1" evidence="4">
    <location>
        <begin position="94"/>
        <end position="351"/>
    </location>
</feature>
<dbReference type="OrthoDB" id="8119704at2759"/>
<dbReference type="GO" id="GO:0052689">
    <property type="term" value="F:carboxylic ester hydrolase activity"/>
    <property type="evidence" value="ECO:0007669"/>
    <property type="project" value="TreeGrafter"/>
</dbReference>
<dbReference type="PANTHER" id="PTHR46118:SF4">
    <property type="entry name" value="PROTEIN ABHD11"/>
    <property type="match status" value="1"/>
</dbReference>
<dbReference type="EMBL" id="CCYA01000265">
    <property type="protein sequence ID" value="CEH17627.1"/>
    <property type="molecule type" value="Genomic_DNA"/>
</dbReference>
<dbReference type="InterPro" id="IPR029058">
    <property type="entry name" value="AB_hydrolase_fold"/>
</dbReference>
<dbReference type="Proteomes" id="UP000054845">
    <property type="component" value="Unassembled WGS sequence"/>
</dbReference>
<comment type="similarity">
    <text evidence="1">Belongs to the AB hydrolase superfamily.</text>
</comment>
<evidence type="ECO:0000256" key="2">
    <source>
        <dbReference type="ARBA" id="ARBA00022801"/>
    </source>
</evidence>
<dbReference type="SUPFAM" id="SSF53474">
    <property type="entry name" value="alpha/beta-Hydrolases"/>
    <property type="match status" value="1"/>
</dbReference>
<dbReference type="AlphaFoldDB" id="A0A0P1BLL6"/>
<protein>
    <submittedName>
        <fullName evidence="5">Alpha beta hydrolase</fullName>
    </submittedName>
</protein>
<dbReference type="PANTHER" id="PTHR46118">
    <property type="entry name" value="PROTEIN ABHD11"/>
    <property type="match status" value="1"/>
</dbReference>
<evidence type="ECO:0000256" key="3">
    <source>
        <dbReference type="SAM" id="MobiDB-lite"/>
    </source>
</evidence>